<dbReference type="InterPro" id="IPR020843">
    <property type="entry name" value="ER"/>
</dbReference>
<dbReference type="SUPFAM" id="SSF51735">
    <property type="entry name" value="NAD(P)-binding Rossmann-fold domains"/>
    <property type="match status" value="1"/>
</dbReference>
<evidence type="ECO:0000313" key="2">
    <source>
        <dbReference type="EMBL" id="KAF2655688.1"/>
    </source>
</evidence>
<dbReference type="Gene3D" id="3.40.50.720">
    <property type="entry name" value="NAD(P)-binding Rossmann-like Domain"/>
    <property type="match status" value="1"/>
</dbReference>
<dbReference type="PANTHER" id="PTHR11695:SF294">
    <property type="entry name" value="RETICULON-4-INTERACTING PROTEIN 1, MITOCHONDRIAL"/>
    <property type="match status" value="1"/>
</dbReference>
<dbReference type="Proteomes" id="UP000799324">
    <property type="component" value="Unassembled WGS sequence"/>
</dbReference>
<dbReference type="InterPro" id="IPR036291">
    <property type="entry name" value="NAD(P)-bd_dom_sf"/>
</dbReference>
<dbReference type="AlphaFoldDB" id="A0A6A6T9X6"/>
<dbReference type="SUPFAM" id="SSF50129">
    <property type="entry name" value="GroES-like"/>
    <property type="match status" value="1"/>
</dbReference>
<feature type="domain" description="Enoyl reductase (ER)" evidence="1">
    <location>
        <begin position="14"/>
        <end position="331"/>
    </location>
</feature>
<proteinExistence type="predicted"/>
<dbReference type="Gene3D" id="3.90.180.10">
    <property type="entry name" value="Medium-chain alcohol dehydrogenases, catalytic domain"/>
    <property type="match status" value="1"/>
</dbReference>
<dbReference type="CDD" id="cd08267">
    <property type="entry name" value="MDR1"/>
    <property type="match status" value="1"/>
</dbReference>
<dbReference type="InterPro" id="IPR050700">
    <property type="entry name" value="YIM1/Zinc_Alcohol_DH_Fams"/>
</dbReference>
<dbReference type="OrthoDB" id="201656at2759"/>
<sequence>MTTIKAWQFTTAVGGIENNLFQPASGVSKPQITDDQVLVEVYSAALNPADYKVAELGAVVKPFIPNPFIPGMDFCGRVAETGNKVDTVRIGEMVFGAVMSPLGHGSLSQYVAVPKTCLTAMPEGLEVDDAASIAVAGTTAYRALKENAKAGDRVFVNGGSGGTGIWTLQIAKVLGCHVTTSCSTPNIELCKSLGADKVLDYKAADIITQLQGKGQIFNLCIDNVGTPSSLYKVSHKFLVPGGKFIQIGMGSGLESAMRLAHNSLVPASLGGGKRKYQMPLAKIQSEHLAQIGTWMKEGKVKAVIDTKFEWDEAPSAYLRLKTGRARGKVVVRVKDEQ</sequence>
<dbReference type="GO" id="GO:0005739">
    <property type="term" value="C:mitochondrion"/>
    <property type="evidence" value="ECO:0007669"/>
    <property type="project" value="TreeGrafter"/>
</dbReference>
<protein>
    <submittedName>
        <fullName evidence="2">GroES-like protein</fullName>
    </submittedName>
</protein>
<dbReference type="Pfam" id="PF13602">
    <property type="entry name" value="ADH_zinc_N_2"/>
    <property type="match status" value="1"/>
</dbReference>
<evidence type="ECO:0000313" key="3">
    <source>
        <dbReference type="Proteomes" id="UP000799324"/>
    </source>
</evidence>
<keyword evidence="3" id="KW-1185">Reference proteome</keyword>
<dbReference type="PANTHER" id="PTHR11695">
    <property type="entry name" value="ALCOHOL DEHYDROGENASE RELATED"/>
    <property type="match status" value="1"/>
</dbReference>
<name>A0A6A6T9X6_9PLEO</name>
<reference evidence="2" key="1">
    <citation type="journal article" date="2020" name="Stud. Mycol.">
        <title>101 Dothideomycetes genomes: a test case for predicting lifestyles and emergence of pathogens.</title>
        <authorList>
            <person name="Haridas S."/>
            <person name="Albert R."/>
            <person name="Binder M."/>
            <person name="Bloem J."/>
            <person name="Labutti K."/>
            <person name="Salamov A."/>
            <person name="Andreopoulos B."/>
            <person name="Baker S."/>
            <person name="Barry K."/>
            <person name="Bills G."/>
            <person name="Bluhm B."/>
            <person name="Cannon C."/>
            <person name="Castanera R."/>
            <person name="Culley D."/>
            <person name="Daum C."/>
            <person name="Ezra D."/>
            <person name="Gonzalez J."/>
            <person name="Henrissat B."/>
            <person name="Kuo A."/>
            <person name="Liang C."/>
            <person name="Lipzen A."/>
            <person name="Lutzoni F."/>
            <person name="Magnuson J."/>
            <person name="Mondo S."/>
            <person name="Nolan M."/>
            <person name="Ohm R."/>
            <person name="Pangilinan J."/>
            <person name="Park H.-J."/>
            <person name="Ramirez L."/>
            <person name="Alfaro M."/>
            <person name="Sun H."/>
            <person name="Tritt A."/>
            <person name="Yoshinaga Y."/>
            <person name="Zwiers L.-H."/>
            <person name="Turgeon B."/>
            <person name="Goodwin S."/>
            <person name="Spatafora J."/>
            <person name="Crous P."/>
            <person name="Grigoriev I."/>
        </authorList>
    </citation>
    <scope>NUCLEOTIDE SEQUENCE</scope>
    <source>
        <strain evidence="2">CBS 122681</strain>
    </source>
</reference>
<dbReference type="Pfam" id="PF08240">
    <property type="entry name" value="ADH_N"/>
    <property type="match status" value="1"/>
</dbReference>
<dbReference type="GO" id="GO:0016491">
    <property type="term" value="F:oxidoreductase activity"/>
    <property type="evidence" value="ECO:0007669"/>
    <property type="project" value="InterPro"/>
</dbReference>
<evidence type="ECO:0000259" key="1">
    <source>
        <dbReference type="SMART" id="SM00829"/>
    </source>
</evidence>
<gene>
    <name evidence="2" type="ORF">K491DRAFT_715982</name>
</gene>
<dbReference type="EMBL" id="MU004345">
    <property type="protein sequence ID" value="KAF2655688.1"/>
    <property type="molecule type" value="Genomic_DNA"/>
</dbReference>
<dbReference type="InterPro" id="IPR013154">
    <property type="entry name" value="ADH-like_N"/>
</dbReference>
<dbReference type="SMART" id="SM00829">
    <property type="entry name" value="PKS_ER"/>
    <property type="match status" value="1"/>
</dbReference>
<organism evidence="2 3">
    <name type="scientific">Lophiostoma macrostomum CBS 122681</name>
    <dbReference type="NCBI Taxonomy" id="1314788"/>
    <lineage>
        <taxon>Eukaryota</taxon>
        <taxon>Fungi</taxon>
        <taxon>Dikarya</taxon>
        <taxon>Ascomycota</taxon>
        <taxon>Pezizomycotina</taxon>
        <taxon>Dothideomycetes</taxon>
        <taxon>Pleosporomycetidae</taxon>
        <taxon>Pleosporales</taxon>
        <taxon>Lophiostomataceae</taxon>
        <taxon>Lophiostoma</taxon>
    </lineage>
</organism>
<accession>A0A6A6T9X6</accession>
<dbReference type="InterPro" id="IPR011032">
    <property type="entry name" value="GroES-like_sf"/>
</dbReference>